<protein>
    <submittedName>
        <fullName evidence="1">AAA family ATPase</fullName>
    </submittedName>
</protein>
<dbReference type="RefSeq" id="WP_393160644.1">
    <property type="nucleotide sequence ID" value="NZ_JBICRM010000001.1"/>
</dbReference>
<organism evidence="1 2">
    <name type="scientific">Nonomuraea marmarensis</name>
    <dbReference type="NCBI Taxonomy" id="3351344"/>
    <lineage>
        <taxon>Bacteria</taxon>
        <taxon>Bacillati</taxon>
        <taxon>Actinomycetota</taxon>
        <taxon>Actinomycetes</taxon>
        <taxon>Streptosporangiales</taxon>
        <taxon>Streptosporangiaceae</taxon>
        <taxon>Nonomuraea</taxon>
    </lineage>
</organism>
<name>A0ABW7A2U4_9ACTN</name>
<evidence type="ECO:0000313" key="2">
    <source>
        <dbReference type="Proteomes" id="UP001603978"/>
    </source>
</evidence>
<accession>A0ABW7A2U4</accession>
<evidence type="ECO:0000313" key="1">
    <source>
        <dbReference type="EMBL" id="MFG1701650.1"/>
    </source>
</evidence>
<proteinExistence type="predicted"/>
<keyword evidence="2" id="KW-1185">Reference proteome</keyword>
<dbReference type="EMBL" id="JBICRM010000001">
    <property type="protein sequence ID" value="MFG1701650.1"/>
    <property type="molecule type" value="Genomic_DNA"/>
</dbReference>
<gene>
    <name evidence="1" type="ORF">ACFLIM_00530</name>
</gene>
<dbReference type="Gene3D" id="3.40.50.300">
    <property type="entry name" value="P-loop containing nucleotide triphosphate hydrolases"/>
    <property type="match status" value="1"/>
</dbReference>
<dbReference type="Pfam" id="PF13671">
    <property type="entry name" value="AAA_33"/>
    <property type="match status" value="1"/>
</dbReference>
<dbReference type="CDD" id="cd00267">
    <property type="entry name" value="ABC_ATPase"/>
    <property type="match status" value="1"/>
</dbReference>
<reference evidence="1 2" key="1">
    <citation type="submission" date="2024-10" db="EMBL/GenBank/DDBJ databases">
        <authorList>
            <person name="Topkara A.R."/>
            <person name="Saygin H."/>
        </authorList>
    </citation>
    <scope>NUCLEOTIDE SEQUENCE [LARGE SCALE GENOMIC DNA]</scope>
    <source>
        <strain evidence="1 2">M3C6</strain>
    </source>
</reference>
<dbReference type="SUPFAM" id="SSF52540">
    <property type="entry name" value="P-loop containing nucleoside triphosphate hydrolases"/>
    <property type="match status" value="1"/>
</dbReference>
<sequence>MPVQEATLRYPPGSLVILTGLPGAGKTTLLQRLYGLHGAESLPVTMGTVVVIDSVQSRRHWYGRLDWAPNPVRRAVVFVTHLSRIRQALTRGHSVIAHNRGCGPYVLRGFAWLARRHRASFHLLLLDAPPEVALAGQRARGRVVARRTFARHQHRWQSLVSRVKAGDPAPATGARIVDRADAHLLETIVFDAARTGNPGAANLASRKFRITE</sequence>
<dbReference type="InterPro" id="IPR027417">
    <property type="entry name" value="P-loop_NTPase"/>
</dbReference>
<comment type="caution">
    <text evidence="1">The sequence shown here is derived from an EMBL/GenBank/DDBJ whole genome shotgun (WGS) entry which is preliminary data.</text>
</comment>
<dbReference type="Proteomes" id="UP001603978">
    <property type="component" value="Unassembled WGS sequence"/>
</dbReference>